<dbReference type="GO" id="GO:0006567">
    <property type="term" value="P:L-threonine catabolic process"/>
    <property type="evidence" value="ECO:0007669"/>
    <property type="project" value="TreeGrafter"/>
</dbReference>
<evidence type="ECO:0000256" key="2">
    <source>
        <dbReference type="ARBA" id="ARBA00010869"/>
    </source>
</evidence>
<dbReference type="PANTHER" id="PTHR48078:SF6">
    <property type="entry name" value="L-THREONINE DEHYDRATASE CATABOLIC TDCB"/>
    <property type="match status" value="1"/>
</dbReference>
<sequence>MTVTLDTIRAAQARIAGHVRATPVLEPVGLLNSVTEGRLALKLDFLQPTGSFKVRGAVNTLKSLSAEQVSRGLITASGGNHGLAVAYAAWMGGAKAVVYLPRSAPPAKAESLRRWGAEVVIEGSVFDEAAVAAMARAQEEGMTWVHPFAPESVINGQGTLGLEILDQVPDVDTVVVAIGGGGLISGVATAIKSDRPQVKVIGVEPVGAPTHYESRKAGGLVTLDAIATAAGTLAPRRSEQLNYDLITAHVDDIVLVDDQAMYAAARWLWAECAIGAELAGAAGVAALMNGAVRVAAGETVCTIVCGAGTDGVT</sequence>
<keyword evidence="7" id="KW-1185">Reference proteome</keyword>
<dbReference type="AlphaFoldDB" id="A0A8G2BLX0"/>
<dbReference type="PANTHER" id="PTHR48078">
    <property type="entry name" value="THREONINE DEHYDRATASE, MITOCHONDRIAL-RELATED"/>
    <property type="match status" value="1"/>
</dbReference>
<dbReference type="SUPFAM" id="SSF53686">
    <property type="entry name" value="Tryptophan synthase beta subunit-like PLP-dependent enzymes"/>
    <property type="match status" value="1"/>
</dbReference>
<evidence type="ECO:0000313" key="7">
    <source>
        <dbReference type="Proteomes" id="UP000198615"/>
    </source>
</evidence>
<gene>
    <name evidence="6" type="ORF">SAMN05660686_04494</name>
</gene>
<dbReference type="GO" id="GO:0006565">
    <property type="term" value="P:L-serine catabolic process"/>
    <property type="evidence" value="ECO:0007669"/>
    <property type="project" value="TreeGrafter"/>
</dbReference>
<dbReference type="EMBL" id="FNBW01000018">
    <property type="protein sequence ID" value="SDG46370.1"/>
    <property type="molecule type" value="Genomic_DNA"/>
</dbReference>
<comment type="similarity">
    <text evidence="2">Belongs to the serine/threonine dehydratase family.</text>
</comment>
<dbReference type="Gene3D" id="3.40.50.1100">
    <property type="match status" value="2"/>
</dbReference>
<dbReference type="CDD" id="cd01562">
    <property type="entry name" value="Thr-dehyd"/>
    <property type="match status" value="1"/>
</dbReference>
<dbReference type="OrthoDB" id="9811476at2"/>
<evidence type="ECO:0000256" key="3">
    <source>
        <dbReference type="ARBA" id="ARBA00022898"/>
    </source>
</evidence>
<dbReference type="Pfam" id="PF00291">
    <property type="entry name" value="PALP"/>
    <property type="match status" value="1"/>
</dbReference>
<comment type="caution">
    <text evidence="6">The sequence shown here is derived from an EMBL/GenBank/DDBJ whole genome shotgun (WGS) entry which is preliminary data.</text>
</comment>
<organism evidence="6 7">
    <name type="scientific">Thalassobaculum litoreum DSM 18839</name>
    <dbReference type="NCBI Taxonomy" id="1123362"/>
    <lineage>
        <taxon>Bacteria</taxon>
        <taxon>Pseudomonadati</taxon>
        <taxon>Pseudomonadota</taxon>
        <taxon>Alphaproteobacteria</taxon>
        <taxon>Rhodospirillales</taxon>
        <taxon>Thalassobaculaceae</taxon>
        <taxon>Thalassobaculum</taxon>
    </lineage>
</organism>
<feature type="domain" description="Tryptophan synthase beta chain-like PALP" evidence="5">
    <location>
        <begin position="16"/>
        <end position="306"/>
    </location>
</feature>
<evidence type="ECO:0000313" key="6">
    <source>
        <dbReference type="EMBL" id="SDG46370.1"/>
    </source>
</evidence>
<dbReference type="InterPro" id="IPR050147">
    <property type="entry name" value="Ser/Thr_Dehydratase"/>
</dbReference>
<dbReference type="GO" id="GO:0004794">
    <property type="term" value="F:threonine deaminase activity"/>
    <property type="evidence" value="ECO:0007669"/>
    <property type="project" value="TreeGrafter"/>
</dbReference>
<evidence type="ECO:0000259" key="5">
    <source>
        <dbReference type="Pfam" id="PF00291"/>
    </source>
</evidence>
<name>A0A8G2BLX0_9PROT</name>
<dbReference type="FunFam" id="3.40.50.1100:FF:000005">
    <property type="entry name" value="Threonine dehydratase catabolic"/>
    <property type="match status" value="1"/>
</dbReference>
<proteinExistence type="inferred from homology"/>
<dbReference type="RefSeq" id="WP_093153992.1">
    <property type="nucleotide sequence ID" value="NZ_FNBW01000018.1"/>
</dbReference>
<dbReference type="GO" id="GO:0009097">
    <property type="term" value="P:isoleucine biosynthetic process"/>
    <property type="evidence" value="ECO:0007669"/>
    <property type="project" value="TreeGrafter"/>
</dbReference>
<dbReference type="Proteomes" id="UP000198615">
    <property type="component" value="Unassembled WGS sequence"/>
</dbReference>
<accession>A0A8G2BLX0</accession>
<evidence type="ECO:0000256" key="4">
    <source>
        <dbReference type="ARBA" id="ARBA00023239"/>
    </source>
</evidence>
<dbReference type="InterPro" id="IPR036052">
    <property type="entry name" value="TrpB-like_PALP_sf"/>
</dbReference>
<keyword evidence="4" id="KW-0456">Lyase</keyword>
<dbReference type="InterPro" id="IPR001926">
    <property type="entry name" value="TrpB-like_PALP"/>
</dbReference>
<protein>
    <submittedName>
        <fullName evidence="6">Threonine dehydratase</fullName>
    </submittedName>
</protein>
<evidence type="ECO:0000256" key="1">
    <source>
        <dbReference type="ARBA" id="ARBA00001933"/>
    </source>
</evidence>
<keyword evidence="3" id="KW-0663">Pyridoxal phosphate</keyword>
<reference evidence="6 7" key="1">
    <citation type="submission" date="2016-10" db="EMBL/GenBank/DDBJ databases">
        <authorList>
            <person name="Varghese N."/>
            <person name="Submissions S."/>
        </authorList>
    </citation>
    <scope>NUCLEOTIDE SEQUENCE [LARGE SCALE GENOMIC DNA]</scope>
    <source>
        <strain evidence="6 7">DSM 18839</strain>
    </source>
</reference>
<dbReference type="GO" id="GO:0003941">
    <property type="term" value="F:L-serine ammonia-lyase activity"/>
    <property type="evidence" value="ECO:0007669"/>
    <property type="project" value="TreeGrafter"/>
</dbReference>
<comment type="cofactor">
    <cofactor evidence="1">
        <name>pyridoxal 5'-phosphate</name>
        <dbReference type="ChEBI" id="CHEBI:597326"/>
    </cofactor>
</comment>